<accession>A0AA90NSN5</accession>
<evidence type="ECO:0000313" key="3">
    <source>
        <dbReference type="Proteomes" id="UP001178281"/>
    </source>
</evidence>
<protein>
    <submittedName>
        <fullName evidence="2">Uncharacterized protein</fullName>
    </submittedName>
</protein>
<dbReference type="AlphaFoldDB" id="A0AA90NSN5"/>
<evidence type="ECO:0000313" key="2">
    <source>
        <dbReference type="EMBL" id="MDP0400084.1"/>
    </source>
</evidence>
<organism evidence="2 3">
    <name type="scientific">Tsukamurella strandjordii</name>
    <dbReference type="NCBI Taxonomy" id="147577"/>
    <lineage>
        <taxon>Bacteria</taxon>
        <taxon>Bacillati</taxon>
        <taxon>Actinomycetota</taxon>
        <taxon>Actinomycetes</taxon>
        <taxon>Mycobacteriales</taxon>
        <taxon>Tsukamurellaceae</taxon>
        <taxon>Tsukamurella</taxon>
    </lineage>
</organism>
<sequence>MNTQVTRSVAAMVGVAAGVSLSLLGATGAASASPKPHPSGGGANSVDLVEVTAQASAIGKDNGFTIRNVADRADANAGQAQRAQVLPAGTQFVLSSNNFGNVALGDTEGYSVTLLTANGRDKVITLKNDIQPGGSIPVTLGKIQVSVGTTFNLKLSDYSVQPARTKQALDWTERANPGQTQYQQNNAAGVFCLAAVAPVLSFCSPT</sequence>
<dbReference type="RefSeq" id="WP_220657068.1">
    <property type="nucleotide sequence ID" value="NZ_BAAAII010000008.1"/>
</dbReference>
<gene>
    <name evidence="2" type="ORF">Q7X28_19380</name>
</gene>
<keyword evidence="1" id="KW-0732">Signal</keyword>
<dbReference type="EMBL" id="JAUTIX010000008">
    <property type="protein sequence ID" value="MDP0400084.1"/>
    <property type="molecule type" value="Genomic_DNA"/>
</dbReference>
<feature type="signal peptide" evidence="1">
    <location>
        <begin position="1"/>
        <end position="32"/>
    </location>
</feature>
<feature type="chain" id="PRO_5041731884" evidence="1">
    <location>
        <begin position="33"/>
        <end position="206"/>
    </location>
</feature>
<comment type="caution">
    <text evidence="2">The sequence shown here is derived from an EMBL/GenBank/DDBJ whole genome shotgun (WGS) entry which is preliminary data.</text>
</comment>
<name>A0AA90NSN5_9ACTN</name>
<reference evidence="2" key="1">
    <citation type="submission" date="2023-08" db="EMBL/GenBank/DDBJ databases">
        <title>The draft genome of Tsukamurella strandjordii strain 050030.</title>
        <authorList>
            <person name="Zhao F."/>
            <person name="Feng Y."/>
            <person name="Zong Z."/>
        </authorList>
    </citation>
    <scope>NUCLEOTIDE SEQUENCE</scope>
    <source>
        <strain evidence="2">050030</strain>
    </source>
</reference>
<keyword evidence="3" id="KW-1185">Reference proteome</keyword>
<proteinExistence type="predicted"/>
<evidence type="ECO:0000256" key="1">
    <source>
        <dbReference type="SAM" id="SignalP"/>
    </source>
</evidence>
<dbReference type="Proteomes" id="UP001178281">
    <property type="component" value="Unassembled WGS sequence"/>
</dbReference>